<dbReference type="PANTHER" id="PTHR43243:SF4">
    <property type="entry name" value="CATIONIC AMINO ACID TRANSPORTER 4"/>
    <property type="match status" value="1"/>
</dbReference>
<reference evidence="8" key="1">
    <citation type="journal article" date="2019" name="Int. J. Syst. Evol. Microbiol.">
        <title>The Global Catalogue of Microorganisms (GCM) 10K type strain sequencing project: providing services to taxonomists for standard genome sequencing and annotation.</title>
        <authorList>
            <consortium name="The Broad Institute Genomics Platform"/>
            <consortium name="The Broad Institute Genome Sequencing Center for Infectious Disease"/>
            <person name="Wu L."/>
            <person name="Ma J."/>
        </authorList>
    </citation>
    <scope>NUCLEOTIDE SEQUENCE [LARGE SCALE GENOMIC DNA]</scope>
    <source>
        <strain evidence="8">KACC 11407</strain>
    </source>
</reference>
<dbReference type="RefSeq" id="WP_386752282.1">
    <property type="nucleotide sequence ID" value="NZ_JBHSNM010000001.1"/>
</dbReference>
<keyword evidence="4 6" id="KW-1133">Transmembrane helix</keyword>
<feature type="transmembrane region" description="Helical" evidence="6">
    <location>
        <begin position="461"/>
        <end position="478"/>
    </location>
</feature>
<gene>
    <name evidence="7" type="ORF">ACFPN1_01170</name>
</gene>
<dbReference type="Gene3D" id="1.20.1740.10">
    <property type="entry name" value="Amino acid/polyamine transporter I"/>
    <property type="match status" value="1"/>
</dbReference>
<dbReference type="Proteomes" id="UP001596036">
    <property type="component" value="Unassembled WGS sequence"/>
</dbReference>
<comment type="caution">
    <text evidence="7">The sequence shown here is derived from an EMBL/GenBank/DDBJ whole genome shotgun (WGS) entry which is preliminary data.</text>
</comment>
<feature type="transmembrane region" description="Helical" evidence="6">
    <location>
        <begin position="329"/>
        <end position="348"/>
    </location>
</feature>
<accession>A0ABW0SI13</accession>
<evidence type="ECO:0000256" key="1">
    <source>
        <dbReference type="ARBA" id="ARBA00004141"/>
    </source>
</evidence>
<feature type="transmembrane region" description="Helical" evidence="6">
    <location>
        <begin position="27"/>
        <end position="51"/>
    </location>
</feature>
<sequence length="515" mass="54312">MLFQRRKPLDLILETAGKRALTRQLGAFDLTMLGIGAVIGTGIFVLTAVAANKAGPGMMYSFVIAGIVCALTALIYSEIAAMVPVSGSAYTYSYAVLGELIAWMVGWALILEYAVAAGAVSVGWSGYANGFLAQHGLGLPDFLTAGPFWIEHVKDQGDAVHLVDGVAHKGGFNLIAFLLALGVTGLLAAGTSKSAKVTAVLVLIKIVALMAFIALAFPKVQGANFEPMLPNGWGTPLSGVGVLGAAASIFFAYVGFDAVSTAAEETRNPNRNIPIGLIGSLAICTIIYLLVAYTAVGSMGAQPGGPLSESKEPLAFVLRQIGHPMVGDLVGFAAILALPSVVLMMMFGQTRILFTMSRDGLLPDKLSAVHPKFHTPHVITWITGIFVAFFAALFPVDILADISNAGTLFAFAAVAIGVMVLRKTEPSRARPFRTPLVWIVGPLAVAGSLLLFFSLGWNPTIKFFVFWAIAGLLVYFLYARRRSHLAPGNEHLLHGLGAERLAPDPLVHEGPSTGP</sequence>
<keyword evidence="5 6" id="KW-0472">Membrane</keyword>
<dbReference type="PIRSF" id="PIRSF006060">
    <property type="entry name" value="AA_transporter"/>
    <property type="match status" value="1"/>
</dbReference>
<evidence type="ECO:0000256" key="5">
    <source>
        <dbReference type="ARBA" id="ARBA00023136"/>
    </source>
</evidence>
<feature type="transmembrane region" description="Helical" evidence="6">
    <location>
        <begin position="402"/>
        <end position="422"/>
    </location>
</feature>
<feature type="transmembrane region" description="Helical" evidence="6">
    <location>
        <begin position="277"/>
        <end position="296"/>
    </location>
</feature>
<comment type="subcellular location">
    <subcellularLocation>
        <location evidence="1">Membrane</location>
        <topology evidence="1">Multi-pass membrane protein</topology>
    </subcellularLocation>
</comment>
<dbReference type="PANTHER" id="PTHR43243">
    <property type="entry name" value="INNER MEMBRANE TRANSPORTER YGJI-RELATED"/>
    <property type="match status" value="1"/>
</dbReference>
<feature type="transmembrane region" description="Helical" evidence="6">
    <location>
        <begin position="57"/>
        <end position="77"/>
    </location>
</feature>
<proteinExistence type="predicted"/>
<protein>
    <submittedName>
        <fullName evidence="7">Amino acid permease</fullName>
    </submittedName>
</protein>
<feature type="transmembrane region" description="Helical" evidence="6">
    <location>
        <begin position="197"/>
        <end position="217"/>
    </location>
</feature>
<keyword evidence="2" id="KW-0813">Transport</keyword>
<keyword evidence="8" id="KW-1185">Reference proteome</keyword>
<name>A0ABW0SI13_9GAMM</name>
<dbReference type="Pfam" id="PF13520">
    <property type="entry name" value="AA_permease_2"/>
    <property type="match status" value="1"/>
</dbReference>
<feature type="transmembrane region" description="Helical" evidence="6">
    <location>
        <begin position="171"/>
        <end position="190"/>
    </location>
</feature>
<evidence type="ECO:0000313" key="8">
    <source>
        <dbReference type="Proteomes" id="UP001596036"/>
    </source>
</evidence>
<organism evidence="7 8">
    <name type="scientific">Lysobacter yangpyeongensis</name>
    <dbReference type="NCBI Taxonomy" id="346182"/>
    <lineage>
        <taxon>Bacteria</taxon>
        <taxon>Pseudomonadati</taxon>
        <taxon>Pseudomonadota</taxon>
        <taxon>Gammaproteobacteria</taxon>
        <taxon>Lysobacterales</taxon>
        <taxon>Lysobacteraceae</taxon>
        <taxon>Lysobacter</taxon>
    </lineage>
</organism>
<evidence type="ECO:0000256" key="2">
    <source>
        <dbReference type="ARBA" id="ARBA00022448"/>
    </source>
</evidence>
<keyword evidence="3 6" id="KW-0812">Transmembrane</keyword>
<evidence type="ECO:0000313" key="7">
    <source>
        <dbReference type="EMBL" id="MFC5568673.1"/>
    </source>
</evidence>
<feature type="transmembrane region" description="Helical" evidence="6">
    <location>
        <begin position="434"/>
        <end position="455"/>
    </location>
</feature>
<feature type="transmembrane region" description="Helical" evidence="6">
    <location>
        <begin position="237"/>
        <end position="256"/>
    </location>
</feature>
<evidence type="ECO:0000256" key="3">
    <source>
        <dbReference type="ARBA" id="ARBA00022692"/>
    </source>
</evidence>
<feature type="transmembrane region" description="Helical" evidence="6">
    <location>
        <begin position="378"/>
        <end position="396"/>
    </location>
</feature>
<evidence type="ECO:0000256" key="6">
    <source>
        <dbReference type="SAM" id="Phobius"/>
    </source>
</evidence>
<dbReference type="InterPro" id="IPR002293">
    <property type="entry name" value="AA/rel_permease1"/>
</dbReference>
<dbReference type="EMBL" id="JBHSNM010000001">
    <property type="protein sequence ID" value="MFC5568673.1"/>
    <property type="molecule type" value="Genomic_DNA"/>
</dbReference>
<evidence type="ECO:0000256" key="4">
    <source>
        <dbReference type="ARBA" id="ARBA00022989"/>
    </source>
</evidence>